<dbReference type="Pfam" id="PF13385">
    <property type="entry name" value="Laminin_G_3"/>
    <property type="match status" value="1"/>
</dbReference>
<reference evidence="4 5" key="1">
    <citation type="submission" date="2020-08" db="EMBL/GenBank/DDBJ databases">
        <title>Cohnella phylogeny.</title>
        <authorList>
            <person name="Dunlap C."/>
        </authorList>
    </citation>
    <scope>NUCLEOTIDE SEQUENCE [LARGE SCALE GENOMIC DNA]</scope>
    <source>
        <strain evidence="4 5">DSM 28246</strain>
    </source>
</reference>
<keyword evidence="5" id="KW-1185">Reference proteome</keyword>
<evidence type="ECO:0000313" key="5">
    <source>
        <dbReference type="Proteomes" id="UP000547209"/>
    </source>
</evidence>
<gene>
    <name evidence="4" type="ORF">H7C19_06875</name>
</gene>
<keyword evidence="1" id="KW-0732">Signal</keyword>
<dbReference type="SMART" id="SM00560">
    <property type="entry name" value="LamGL"/>
    <property type="match status" value="1"/>
</dbReference>
<name>A0A7X0RN94_9BACL</name>
<dbReference type="AlphaFoldDB" id="A0A7X0RN94"/>
<evidence type="ECO:0000313" key="4">
    <source>
        <dbReference type="EMBL" id="MBB6670408.1"/>
    </source>
</evidence>
<dbReference type="Proteomes" id="UP000547209">
    <property type="component" value="Unassembled WGS sequence"/>
</dbReference>
<dbReference type="RefSeq" id="WP_185141837.1">
    <property type="nucleotide sequence ID" value="NZ_JACJVP010000007.1"/>
</dbReference>
<dbReference type="InterPro" id="IPR013320">
    <property type="entry name" value="ConA-like_dom_sf"/>
</dbReference>
<dbReference type="Gene3D" id="2.60.120.200">
    <property type="match status" value="1"/>
</dbReference>
<evidence type="ECO:0000256" key="2">
    <source>
        <dbReference type="ARBA" id="ARBA00023157"/>
    </source>
</evidence>
<proteinExistence type="predicted"/>
<dbReference type="EMBL" id="JACJVP010000007">
    <property type="protein sequence ID" value="MBB6670408.1"/>
    <property type="molecule type" value="Genomic_DNA"/>
</dbReference>
<dbReference type="InterPro" id="IPR006558">
    <property type="entry name" value="LamG-like"/>
</dbReference>
<accession>A0A7X0RN94</accession>
<protein>
    <submittedName>
        <fullName evidence="4">LamG domain-containing protein</fullName>
    </submittedName>
</protein>
<feature type="domain" description="LamG-like jellyroll fold" evidence="3">
    <location>
        <begin position="67"/>
        <end position="205"/>
    </location>
</feature>
<sequence length="609" mass="68969">MSNLRQGLVGEYLFIGNAEDTSGFGRHGRVEGATLTEDRFGAANSAYAFSGQGDCIVLNPFPNLGTEAFSLSAWAKYDQEAALKGWNNAIVSQDDHGRVLDQSRRVFQLSTKGAYATWHRMRQSTDAVGKHPIQWGVWYHFVAIYDGTQHRLYVNGVLQDVQTGSFEPNFEEPIYIGKKNSDEKRFWFHGVLDDIRIYDRSLTDDEVLELYAEQGYTGDPERTPAPPRTVRKAAAAKKWMNKPIRVRKTLEFRKIEWNDCYNSFALALYGVMRYSNKQISLAQALIYTGQGFAINTDTTVAPMDVLGDGSLLQEALRNLGFDMEVLAANMYGGDWEEDTVERALYMVRESIQRGFPVVGWNLDNYEHGLIYGYDDKRRVLNVQDINAQNGAELSYDDFGRRPLHGNPIDPEMFVLVLRERSETPHAHLSVTRYTEQEDANYRNTLKNALSLAARHIEGDGLTGDDGRKNGIAAIDAWIAAFETEAAHRFFTSYNLLWLTSTRQYLISFFTQSAITHCTGIQDHTLQHLMLEAADVYLSSYRTWVYLREMFPFPQGADTTDPRLKFEAIQLLKKARQAEATGLTVLRDIVGHLSGRHTETSPPITERTIG</sequence>
<comment type="caution">
    <text evidence="4">The sequence shown here is derived from an EMBL/GenBank/DDBJ whole genome shotgun (WGS) entry which is preliminary data.</text>
</comment>
<evidence type="ECO:0000256" key="1">
    <source>
        <dbReference type="ARBA" id="ARBA00022729"/>
    </source>
</evidence>
<evidence type="ECO:0000259" key="3">
    <source>
        <dbReference type="SMART" id="SM00560"/>
    </source>
</evidence>
<dbReference type="SUPFAM" id="SSF49899">
    <property type="entry name" value="Concanavalin A-like lectins/glucanases"/>
    <property type="match status" value="1"/>
</dbReference>
<keyword evidence="2" id="KW-1015">Disulfide bond</keyword>
<organism evidence="4 5">
    <name type="scientific">Cohnella nanjingensis</name>
    <dbReference type="NCBI Taxonomy" id="1387779"/>
    <lineage>
        <taxon>Bacteria</taxon>
        <taxon>Bacillati</taxon>
        <taxon>Bacillota</taxon>
        <taxon>Bacilli</taxon>
        <taxon>Bacillales</taxon>
        <taxon>Paenibacillaceae</taxon>
        <taxon>Cohnella</taxon>
    </lineage>
</organism>